<dbReference type="AlphaFoldDB" id="A0A0W0G675"/>
<name>A0A0W0G675_MONRR</name>
<dbReference type="EMBL" id="LATX01001004">
    <property type="protein sequence ID" value="KTB44074.1"/>
    <property type="molecule type" value="Genomic_DNA"/>
</dbReference>
<dbReference type="Pfam" id="PF20236">
    <property type="entry name" value="DUF6593"/>
    <property type="match status" value="1"/>
</dbReference>
<evidence type="ECO:0000313" key="3">
    <source>
        <dbReference type="Proteomes" id="UP000054988"/>
    </source>
</evidence>
<gene>
    <name evidence="2" type="ORF">WG66_3350</name>
</gene>
<comment type="caution">
    <text evidence="2">The sequence shown here is derived from an EMBL/GenBank/DDBJ whole genome shotgun (WGS) entry which is preliminary data.</text>
</comment>
<accession>A0A0W0G675</accession>
<evidence type="ECO:0000313" key="2">
    <source>
        <dbReference type="EMBL" id="KTB44074.1"/>
    </source>
</evidence>
<dbReference type="Proteomes" id="UP000054988">
    <property type="component" value="Unassembled WGS sequence"/>
</dbReference>
<reference evidence="2 3" key="1">
    <citation type="submission" date="2015-12" db="EMBL/GenBank/DDBJ databases">
        <title>Draft genome sequence of Moniliophthora roreri, the causal agent of frosty pod rot of cacao.</title>
        <authorList>
            <person name="Aime M.C."/>
            <person name="Diaz-Valderrama J.R."/>
            <person name="Kijpornyongpan T."/>
            <person name="Phillips-Mora W."/>
        </authorList>
    </citation>
    <scope>NUCLEOTIDE SEQUENCE [LARGE SCALE GENOMIC DNA]</scope>
    <source>
        <strain evidence="2 3">MCA 2952</strain>
    </source>
</reference>
<organism evidence="2 3">
    <name type="scientific">Moniliophthora roreri</name>
    <name type="common">Frosty pod rot fungus</name>
    <name type="synonym">Monilia roreri</name>
    <dbReference type="NCBI Taxonomy" id="221103"/>
    <lineage>
        <taxon>Eukaryota</taxon>
        <taxon>Fungi</taxon>
        <taxon>Dikarya</taxon>
        <taxon>Basidiomycota</taxon>
        <taxon>Agaricomycotina</taxon>
        <taxon>Agaricomycetes</taxon>
        <taxon>Agaricomycetidae</taxon>
        <taxon>Agaricales</taxon>
        <taxon>Marasmiineae</taxon>
        <taxon>Marasmiaceae</taxon>
        <taxon>Moniliophthora</taxon>
    </lineage>
</organism>
<sequence>MKLHLSRNYLNATYSDDTGRAIYKVKTPSALVTGSTTISKVLSADIDIPRRDSDAMGSEERFANLGRIDWRTLQSSTIQILDQQMETKDFFRSEGWSGKLFATNRIFTGPDGKEYKWILGSFTSKLVLNDGTETPVAKFHQSNMGLFEKKRRGVLEIYPPGEHMVDLILVTFVYVEKIRRDD</sequence>
<proteinExistence type="predicted"/>
<feature type="domain" description="DUF6593" evidence="1">
    <location>
        <begin position="8"/>
        <end position="181"/>
    </location>
</feature>
<evidence type="ECO:0000259" key="1">
    <source>
        <dbReference type="Pfam" id="PF20236"/>
    </source>
</evidence>
<protein>
    <recommendedName>
        <fullName evidence="1">DUF6593 domain-containing protein</fullName>
    </recommendedName>
</protein>
<dbReference type="InterPro" id="IPR046528">
    <property type="entry name" value="DUF6593"/>
</dbReference>